<dbReference type="Proteomes" id="UP000031668">
    <property type="component" value="Unassembled WGS sequence"/>
</dbReference>
<dbReference type="AlphaFoldDB" id="A0A0C2NA15"/>
<accession>A0A0C2NA15</accession>
<evidence type="ECO:0000313" key="2">
    <source>
        <dbReference type="Proteomes" id="UP000031668"/>
    </source>
</evidence>
<keyword evidence="2" id="KW-1185">Reference proteome</keyword>
<protein>
    <submittedName>
        <fullName evidence="1">Uncharacterized protein</fullName>
    </submittedName>
</protein>
<reference evidence="1 2" key="1">
    <citation type="journal article" date="2014" name="Genome Biol. Evol.">
        <title>The genome of the myxosporean Thelohanellus kitauei shows adaptations to nutrient acquisition within its fish host.</title>
        <authorList>
            <person name="Yang Y."/>
            <person name="Xiong J."/>
            <person name="Zhou Z."/>
            <person name="Huo F."/>
            <person name="Miao W."/>
            <person name="Ran C."/>
            <person name="Liu Y."/>
            <person name="Zhang J."/>
            <person name="Feng J."/>
            <person name="Wang M."/>
            <person name="Wang M."/>
            <person name="Wang L."/>
            <person name="Yao B."/>
        </authorList>
    </citation>
    <scope>NUCLEOTIDE SEQUENCE [LARGE SCALE GENOMIC DNA]</scope>
    <source>
        <strain evidence="1">Wuqing</strain>
    </source>
</reference>
<gene>
    <name evidence="1" type="ORF">RF11_09975</name>
</gene>
<evidence type="ECO:0000313" key="1">
    <source>
        <dbReference type="EMBL" id="KII70752.1"/>
    </source>
</evidence>
<comment type="caution">
    <text evidence="1">The sequence shown here is derived from an EMBL/GenBank/DDBJ whole genome shotgun (WGS) entry which is preliminary data.</text>
</comment>
<proteinExistence type="predicted"/>
<name>A0A0C2NA15_THEKT</name>
<dbReference type="EMBL" id="JWZT01001975">
    <property type="protein sequence ID" value="KII70752.1"/>
    <property type="molecule type" value="Genomic_DNA"/>
</dbReference>
<organism evidence="1 2">
    <name type="scientific">Thelohanellus kitauei</name>
    <name type="common">Myxosporean</name>
    <dbReference type="NCBI Taxonomy" id="669202"/>
    <lineage>
        <taxon>Eukaryota</taxon>
        <taxon>Metazoa</taxon>
        <taxon>Cnidaria</taxon>
        <taxon>Myxozoa</taxon>
        <taxon>Myxosporea</taxon>
        <taxon>Bivalvulida</taxon>
        <taxon>Platysporina</taxon>
        <taxon>Myxobolidae</taxon>
        <taxon>Thelohanellus</taxon>
    </lineage>
</organism>
<sequence length="102" mass="12360">MDSMRVCLQKEENELCLHAVIEQDNDRFLFKYIQFIVKDEHGDDNYFDYAETFSIEKRERSYHINEEYTYTYNRVGNTMNFETLGMSVKVTKINEHPFNVRI</sequence>